<dbReference type="Proteomes" id="UP000007819">
    <property type="component" value="Chromosome A1"/>
</dbReference>
<reference evidence="11" key="1">
    <citation type="submission" date="2010-06" db="EMBL/GenBank/DDBJ databases">
        <authorList>
            <person name="Jiang H."/>
            <person name="Abraham K."/>
            <person name="Ali S."/>
            <person name="Alsbrooks S.L."/>
            <person name="Anim B.N."/>
            <person name="Anosike U.S."/>
            <person name="Attaway T."/>
            <person name="Bandaranaike D.P."/>
            <person name="Battles P.K."/>
            <person name="Bell S.N."/>
            <person name="Bell A.V."/>
            <person name="Beltran B."/>
            <person name="Bickham C."/>
            <person name="Bustamante Y."/>
            <person name="Caleb T."/>
            <person name="Canada A."/>
            <person name="Cardenas V."/>
            <person name="Carter K."/>
            <person name="Chacko J."/>
            <person name="Chandrabose M.N."/>
            <person name="Chavez D."/>
            <person name="Chavez A."/>
            <person name="Chen L."/>
            <person name="Chu H.-S."/>
            <person name="Claassen K.J."/>
            <person name="Cockrell R."/>
            <person name="Collins M."/>
            <person name="Cooper J.A."/>
            <person name="Cree A."/>
            <person name="Curry S.M."/>
            <person name="Da Y."/>
            <person name="Dao M.D."/>
            <person name="Das B."/>
            <person name="Davila M.-L."/>
            <person name="Davy-Carroll L."/>
            <person name="Denson S."/>
            <person name="Dinh H."/>
            <person name="Ebong V.E."/>
            <person name="Edwards J.R."/>
            <person name="Egan A."/>
            <person name="El-Daye J."/>
            <person name="Escobedo L."/>
            <person name="Fernandez S."/>
            <person name="Fernando P.R."/>
            <person name="Flagg N."/>
            <person name="Forbes L.D."/>
            <person name="Fowler R.G."/>
            <person name="Fu Q."/>
            <person name="Gabisi R.A."/>
            <person name="Ganer J."/>
            <person name="Garbino Pronczuk A."/>
            <person name="Garcia R.M."/>
            <person name="Garner T."/>
            <person name="Garrett T.E."/>
            <person name="Gonzalez D.A."/>
            <person name="Hamid H."/>
            <person name="Hawkins E.S."/>
            <person name="Hirani K."/>
            <person name="Hogues M.E."/>
            <person name="Hollins B."/>
            <person name="Hsiao C.-H."/>
            <person name="Jabil R."/>
            <person name="James M.L."/>
            <person name="Jhangiani S.N."/>
            <person name="Johnson B."/>
            <person name="Johnson Q."/>
            <person name="Joshi V."/>
            <person name="Kalu J.B."/>
            <person name="Kam C."/>
            <person name="Kashfia A."/>
            <person name="Keebler J."/>
            <person name="Kisamo H."/>
            <person name="Kovar C.L."/>
            <person name="Lago L.A."/>
            <person name="Lai C.-Y."/>
            <person name="Laidlaw J."/>
            <person name="Lara F."/>
            <person name="Le T.-K."/>
            <person name="Lee S.L."/>
            <person name="Legall F.H."/>
            <person name="Lemon S.J."/>
            <person name="Lewis L.R."/>
            <person name="Li B."/>
            <person name="Liu Y."/>
            <person name="Liu Y.-S."/>
            <person name="Lopez J."/>
            <person name="Lozado R.J."/>
            <person name="Lu J."/>
            <person name="Madu R.C."/>
            <person name="Maheshwari M."/>
            <person name="Maheshwari R."/>
            <person name="Malloy K."/>
            <person name="Martinez E."/>
            <person name="Mathew T."/>
            <person name="Mercado I.C."/>
            <person name="Mercado C."/>
            <person name="Meyer B."/>
            <person name="Montgomery K."/>
            <person name="Morgan M.B."/>
            <person name="Munidasa M."/>
            <person name="Nazareth L.V."/>
            <person name="Nelson J."/>
            <person name="Ng B.M."/>
            <person name="Nguyen N.B."/>
            <person name="Nguyen P.Q."/>
            <person name="Nguyen T."/>
            <person name="Obregon M."/>
            <person name="Okwuonu G.O."/>
            <person name="Onwere C.G."/>
            <person name="Orozco G."/>
            <person name="Parra A."/>
            <person name="Patel S."/>
            <person name="Patil S."/>
            <person name="Perez A."/>
            <person name="Perez Y."/>
            <person name="Pham C."/>
            <person name="Primus E.L."/>
            <person name="Pu L.-L."/>
            <person name="Puazo M."/>
            <person name="Qin X."/>
            <person name="Quiroz J.B."/>
            <person name="Reese J."/>
            <person name="Richards S."/>
            <person name="Rives C.M."/>
            <person name="Robberts R."/>
            <person name="Ruiz S.J."/>
            <person name="Ruiz M.J."/>
            <person name="Santibanez J."/>
            <person name="Schneider B.W."/>
            <person name="Sisson I."/>
            <person name="Smith M."/>
            <person name="Sodergren E."/>
            <person name="Song X.-Z."/>
            <person name="Song B.B."/>
            <person name="Summersgill H."/>
            <person name="Thelus R."/>
            <person name="Thornton R.D."/>
            <person name="Trejos Z.Y."/>
            <person name="Usmani K."/>
            <person name="Vattathil S."/>
            <person name="Villasana D."/>
            <person name="Walker D.L."/>
            <person name="Wang S."/>
            <person name="Wang K."/>
            <person name="White C.S."/>
            <person name="Williams A.C."/>
            <person name="Williamson J."/>
            <person name="Wilson K."/>
            <person name="Woghiren I.O."/>
            <person name="Woodworth J.R."/>
            <person name="Worley K.C."/>
            <person name="Wright R.A."/>
            <person name="Wu W."/>
            <person name="Young L."/>
            <person name="Zhang L."/>
            <person name="Zhang J."/>
            <person name="Zhu Y."/>
            <person name="Muzny D.M."/>
            <person name="Weinstock G."/>
            <person name="Gibbs R.A."/>
        </authorList>
    </citation>
    <scope>NUCLEOTIDE SEQUENCE [LARGE SCALE GENOMIC DNA]</scope>
    <source>
        <strain evidence="11">LSR1</strain>
    </source>
</reference>
<evidence type="ECO:0000256" key="7">
    <source>
        <dbReference type="SAM" id="Coils"/>
    </source>
</evidence>
<feature type="domain" description="Ig-like" evidence="9">
    <location>
        <begin position="3176"/>
        <end position="3266"/>
    </location>
</feature>
<evidence type="ECO:0000256" key="1">
    <source>
        <dbReference type="ARBA" id="ARBA00004657"/>
    </source>
</evidence>
<dbReference type="FunFam" id="2.60.40.10:FF:000425">
    <property type="entry name" value="Myosin light chain kinase"/>
    <property type="match status" value="1"/>
</dbReference>
<dbReference type="RefSeq" id="XP_008183157.1">
    <property type="nucleotide sequence ID" value="XM_008184935.3"/>
</dbReference>
<evidence type="ECO:0000256" key="8">
    <source>
        <dbReference type="SAM" id="MobiDB-lite"/>
    </source>
</evidence>
<dbReference type="InterPro" id="IPR003599">
    <property type="entry name" value="Ig_sub"/>
</dbReference>
<feature type="domain" description="Ig-like" evidence="9">
    <location>
        <begin position="1195"/>
        <end position="1282"/>
    </location>
</feature>
<dbReference type="InterPro" id="IPR036179">
    <property type="entry name" value="Ig-like_dom_sf"/>
</dbReference>
<feature type="compositionally biased region" description="Basic and acidic residues" evidence="8">
    <location>
        <begin position="1896"/>
        <end position="1905"/>
    </location>
</feature>
<dbReference type="SUPFAM" id="SSF48726">
    <property type="entry name" value="Immunoglobulin"/>
    <property type="match status" value="9"/>
</dbReference>
<dbReference type="GO" id="GO:0045989">
    <property type="term" value="P:positive regulation of striated muscle contraction"/>
    <property type="evidence" value="ECO:0007669"/>
    <property type="project" value="UniProtKB-ARBA"/>
</dbReference>
<organism evidence="10 11">
    <name type="scientific">Acyrthosiphon pisum</name>
    <name type="common">Pea aphid</name>
    <dbReference type="NCBI Taxonomy" id="7029"/>
    <lineage>
        <taxon>Eukaryota</taxon>
        <taxon>Metazoa</taxon>
        <taxon>Ecdysozoa</taxon>
        <taxon>Arthropoda</taxon>
        <taxon>Hexapoda</taxon>
        <taxon>Insecta</taxon>
        <taxon>Pterygota</taxon>
        <taxon>Neoptera</taxon>
        <taxon>Paraneoptera</taxon>
        <taxon>Hemiptera</taxon>
        <taxon>Sternorrhyncha</taxon>
        <taxon>Aphidomorpha</taxon>
        <taxon>Aphidoidea</taxon>
        <taxon>Aphididae</taxon>
        <taxon>Macrosiphini</taxon>
        <taxon>Acyrthosiphon</taxon>
    </lineage>
</organism>
<dbReference type="InterPro" id="IPR018159">
    <property type="entry name" value="Spectrin/alpha-actinin"/>
</dbReference>
<dbReference type="Gene3D" id="1.20.58.60">
    <property type="match status" value="4"/>
</dbReference>
<dbReference type="FunFam" id="2.60.40.10:FF:000714">
    <property type="entry name" value="Titin novex-3"/>
    <property type="match status" value="1"/>
</dbReference>
<feature type="compositionally biased region" description="Polar residues" evidence="8">
    <location>
        <begin position="1880"/>
        <end position="1895"/>
    </location>
</feature>
<comment type="similarity">
    <text evidence="2">Belongs to the protein kinase superfamily. CAMK Ser/Thr protein kinase family.</text>
</comment>
<feature type="region of interest" description="Disordered" evidence="8">
    <location>
        <begin position="2944"/>
        <end position="2965"/>
    </location>
</feature>
<dbReference type="InterPro" id="IPR050964">
    <property type="entry name" value="Striated_Muscle_Regulatory"/>
</dbReference>
<dbReference type="InterPro" id="IPR013098">
    <property type="entry name" value="Ig_I-set"/>
</dbReference>
<keyword evidence="5" id="KW-1015">Disulfide bond</keyword>
<feature type="domain" description="Ig-like" evidence="9">
    <location>
        <begin position="1610"/>
        <end position="1696"/>
    </location>
</feature>
<dbReference type="CDD" id="cd00176">
    <property type="entry name" value="SPEC"/>
    <property type="match status" value="2"/>
</dbReference>
<accession>A0A8R2B5Z8</accession>
<feature type="domain" description="Ig-like" evidence="9">
    <location>
        <begin position="1506"/>
        <end position="1594"/>
    </location>
</feature>
<evidence type="ECO:0000256" key="6">
    <source>
        <dbReference type="ARBA" id="ARBA00023319"/>
    </source>
</evidence>
<dbReference type="Gene3D" id="2.60.40.10">
    <property type="entry name" value="Immunoglobulins"/>
    <property type="match status" value="9"/>
</dbReference>
<feature type="coiled-coil region" evidence="7">
    <location>
        <begin position="2235"/>
        <end position="2262"/>
    </location>
</feature>
<evidence type="ECO:0000256" key="4">
    <source>
        <dbReference type="ARBA" id="ARBA00022737"/>
    </source>
</evidence>
<feature type="coiled-coil region" evidence="7">
    <location>
        <begin position="928"/>
        <end position="955"/>
    </location>
</feature>
<dbReference type="PANTHER" id="PTHR13817:SF73">
    <property type="entry name" value="FIBRONECTIN TYPE-III DOMAIN-CONTAINING PROTEIN"/>
    <property type="match status" value="1"/>
</dbReference>
<dbReference type="InterPro" id="IPR003598">
    <property type="entry name" value="Ig_sub2"/>
</dbReference>
<keyword evidence="4" id="KW-0677">Repeat</keyword>
<dbReference type="InterPro" id="IPR002017">
    <property type="entry name" value="Spectrin_repeat"/>
</dbReference>
<dbReference type="GO" id="GO:0040017">
    <property type="term" value="P:positive regulation of locomotion"/>
    <property type="evidence" value="ECO:0007669"/>
    <property type="project" value="UniProtKB-ARBA"/>
</dbReference>
<dbReference type="KEGG" id="api:100169177"/>
<protein>
    <recommendedName>
        <fullName evidence="9">Ig-like domain-containing protein</fullName>
    </recommendedName>
</protein>
<evidence type="ECO:0000256" key="2">
    <source>
        <dbReference type="ARBA" id="ARBA00006692"/>
    </source>
</evidence>
<dbReference type="SUPFAM" id="SSF46966">
    <property type="entry name" value="Spectrin repeat"/>
    <property type="match status" value="3"/>
</dbReference>
<evidence type="ECO:0000259" key="9">
    <source>
        <dbReference type="PROSITE" id="PS50835"/>
    </source>
</evidence>
<feature type="domain" description="Ig-like" evidence="9">
    <location>
        <begin position="1294"/>
        <end position="1386"/>
    </location>
</feature>
<feature type="domain" description="Ig-like" evidence="9">
    <location>
        <begin position="1963"/>
        <end position="2052"/>
    </location>
</feature>
<evidence type="ECO:0000313" key="10">
    <source>
        <dbReference type="EnsemblMetazoa" id="XP_008183157.1"/>
    </source>
</evidence>
<dbReference type="GO" id="GO:0060298">
    <property type="term" value="P:positive regulation of sarcomere organization"/>
    <property type="evidence" value="ECO:0007669"/>
    <property type="project" value="UniProtKB-ARBA"/>
</dbReference>
<dbReference type="PANTHER" id="PTHR13817">
    <property type="entry name" value="TITIN"/>
    <property type="match status" value="1"/>
</dbReference>
<evidence type="ECO:0000256" key="5">
    <source>
        <dbReference type="ARBA" id="ARBA00023157"/>
    </source>
</evidence>
<evidence type="ECO:0000313" key="11">
    <source>
        <dbReference type="Proteomes" id="UP000007819"/>
    </source>
</evidence>
<dbReference type="OrthoDB" id="2152335at2759"/>
<dbReference type="SMART" id="SM00409">
    <property type="entry name" value="IG"/>
    <property type="match status" value="9"/>
</dbReference>
<dbReference type="Pfam" id="PF07679">
    <property type="entry name" value="I-set"/>
    <property type="match status" value="9"/>
</dbReference>
<dbReference type="Pfam" id="PF00435">
    <property type="entry name" value="Spectrin"/>
    <property type="match status" value="1"/>
</dbReference>
<dbReference type="InterPro" id="IPR058157">
    <property type="entry name" value="Spectrin_met"/>
</dbReference>
<dbReference type="InterPro" id="IPR013783">
    <property type="entry name" value="Ig-like_fold"/>
</dbReference>
<dbReference type="PROSITE" id="PS50835">
    <property type="entry name" value="IG_LIKE"/>
    <property type="match status" value="9"/>
</dbReference>
<evidence type="ECO:0000256" key="3">
    <source>
        <dbReference type="ARBA" id="ARBA00022490"/>
    </source>
</evidence>
<keyword evidence="6" id="KW-0393">Immunoglobulin domain</keyword>
<dbReference type="Pfam" id="PF25101">
    <property type="entry name" value="Spectrin_7"/>
    <property type="match status" value="1"/>
</dbReference>
<feature type="domain" description="Ig-like" evidence="9">
    <location>
        <begin position="1726"/>
        <end position="1811"/>
    </location>
</feature>
<keyword evidence="7" id="KW-0175">Coiled coil</keyword>
<reference evidence="10" key="2">
    <citation type="submission" date="2022-06" db="UniProtKB">
        <authorList>
            <consortium name="EnsemblMetazoa"/>
        </authorList>
    </citation>
    <scope>IDENTIFICATION</scope>
</reference>
<dbReference type="EnsemblMetazoa" id="XM_008184935.3">
    <property type="protein sequence ID" value="XP_008183157.1"/>
    <property type="gene ID" value="LOC100169177"/>
</dbReference>
<keyword evidence="11" id="KW-1185">Reference proteome</keyword>
<dbReference type="InterPro" id="IPR007110">
    <property type="entry name" value="Ig-like_dom"/>
</dbReference>
<feature type="domain" description="Ig-like" evidence="9">
    <location>
        <begin position="1395"/>
        <end position="1483"/>
    </location>
</feature>
<feature type="domain" description="Ig-like" evidence="9">
    <location>
        <begin position="2059"/>
        <end position="2144"/>
    </location>
</feature>
<sequence length="3275" mass="369787">MESDDDYYTVSECLSSKVSSYGSCTPIASDQDEEFDTDTVVREVLQTRKLMLSPVRGCVETSEYIYKDTPILRTEKQPKCRDVLELKVLELCPELTLLGETLEEASSLQAEHERVLEKIQEKQSPVNELLKKADYLIATQNTQPQVYAAMADSLGLAWKDVNDVLQKRSYLLHLNVEYHRQAEVCMERIGTLEMMCHSYLPTDVESIKNHLEHIQEVRKSILEALMVALGNGTQLLDVLKEMQAKGTLDSRPGYNYHSISLAVSQVEHWLEKLHDKRHSLDIDCHERKTMLEKRLTISLLVTDLNLLENILSERRNSLERVKNCLGDSQYECSKFTEVNSNLITEAKDIRDQALRVARATEQLVLTKGYMEEDYKFKAYKLLELATEYLEELNRRETLLDAAMKFFESAEKVLRAWETILQHSSDEQLASKNTYVTETVKRTGASVIQEGNLILKDLPEAEGVKRVVDELERKKQLILSIVMKDRDKYMESSEAVNTFSENYNKIFSWLVSLAESFLHEHNSMGTNLTEAREFLISHKTLQRDLRTRGIDINALVNSTSLPPLTYIDAETRVDLEGKSIVLKDHWTYLDRILEWRIQLSELYVKFYTSCEHLNIEFSNLDSIIGDHVDVSDQRLDSAHKYWTNILQLYIQLKNTGEKFLHQSSKSEDAHLELDVARDRVRSLLDTFVDRKTRTTSVWETWQRASAENKLDKVLWSETMCESSKTVDWVSKLESQLYPVLKSEPSSVDRHISEVKQKLNNVLPEVQRAQDDIESRIKTAEELIGKGNIQGDNISIPPRLKELHSRLVGITTEYQNLLDMFLSFFNSLQEFHDIVKESERGRPTDIFNHQLNEVEELLKKHNQSRQTVLDSFKTVYAENIRLMDKIKQQEPQKSGEQDMYVVRYLMENERNLWDQSCETYCQRIEQQQQLSQFDNDLIQINNNLNDLSQQLSSTRGQYGANLASAKSASLAFHYFEKTILLLEQRIETFINAANSLMNFDHNKSEHIREELNKLKSRWDTFQAQVLESRNHIDLCVQYFTLINEAQDWFHEGSILLMNIARKSTEVKTSEEASALLKEIEIFLKPGDIRQDERLNQIHELSVQLFGEHAIAEVPQVVTENKELLDSFSLIAKELKSFDDKLKSREKYEINNEVNQIITDTYEEIITSTSMTNGVSQNEGNVPLSKKIKLEEIHKPKPTIILPLQDNTVDEGKQFTFECSIEGEPSKVTWFKDNISIDNNPDYQTSKIDNRYILRIEETFVEDSAKFTCRAENDSDFIETSAYLSVKECAPEHQISPSVFTKLLSDLLVKEGDACSLSCKAEGNPLPTVQWFKDDICIDNSPQYQITYNNGEALLKIEHTNSSTHSGKYTCVATNRLGSDSTASKLLIDALEKPEDGPTFVVPLSNVMARAGQKLKLECEVETNKPPILIWFHNGKVMKEIKDFKVSENRGKINLIIPEAFPKDAGTYSLTIKTEQGEATSSCQVSVKGILPNETSDSEIASDLEPIKPSIPLLLKEQTVLEGKSVHLKCIIVGQPEPEVIWYHDGRPVKESKDIQLLFQGDQCSLVIKEAFIEDAGEYKVVAINSAGEASSTCVLSVEPKAVPDIDELVVSPKFTKLLSDVLVREGDSITLECNAEGCPKPEFKWIRNTVEIKPDQRITLSSDEDGTATLHIHNALSVDKGQYTVRAVNKAGEAKCFSHVIVKAISTFDTAVNPPTDKVQFEEKLEKPSFTETFPSVVNAFTGESVKFECIVVGKPAPKVRWLFNEKPVSGKSFLVSTSGDRQVLTIPEADTGHGGIVECVAENEAGKCKCVSSLKIKESEAVPLTMAYNGGGDLKHTVSEVYESSSKFESKQSTFVSSSSSISGDNAPKFKLDSFSLQSEKQSRQFGDNAPIQSESLRTEEYHNTDGKQSQHVSDLSSTNVSEEHQTSFFERGLYNQSGLVKDASQKSLLERNISKQSRKEMAPRFVSAPQGKIAEQGKDVFLDAIIDSYPPSDITWSKNGIDLVPDGVKLKITSEVNKTRLDIKRLTVEDGGQYTCKAMNTAGGTSCTTDVIVKKNVFPPVMCRRLLPNTVAEGERVVLEIEVAGTPEPTVSWFKNNQPLSATSSLYRLRQQGSCSAVVIDKATTEHAGEYKVMAKNEGGEAVSCADLRVVQPLPDIGLNLLPTYAPNDNTDKVNVDYSKSIVPTNQSKQFNITSKTEEKSHFSKSVFVQESINSSKDVIMTVNRSEANDFDLNSNNANANYENTEKQISVQNENIENASITKKSALQFFKNVIEDNKVEKSSNSTIPPSAGIYKRESPIDNSSNFASDVHNKTYNIEENVSSSSFKQSNDTEVILEPGPPPTFDYMPRAQSVKKDQMTERLRRLSTNQKLLSPEQIPSGAVRIFPDVTSEIKQEVVEESCIKKEVIKSGLSEDTIAHTHLPTSYTPLPHSEPHVPLLRPQADIEVRPGSPRPSAEAISMEKLWTKGHTPHVQKTPVSYSPIHMKTYSSTESQSFVSETIEKNGELVKNESREEKQGSLKIDDGVKKVSESFSEISIRPTKHVEPPRNEIKRPASAHLFNEVKSKDAFFGNKVQTQHFSEESSQIKKSSMFDVKSNISEKVERNSSNVKSEHQLQNNQSFDRNMQNTYQFLPERSIGPIKHVEPPNNSKIISNFTRSHSVETAKEKQWLSQSPVAFRGPPQNKTYSSFEAHSSFSKTLEKDGVLVASEHNEEGGRVVDDGVQKAYDSFSERSKLPTKFVDLSKNTNKSNSIKTMQKMFEQTGSSSTVSNVGSNVRPYSRIKSRASDSDFESEAELSKYNVEQKVSESFNSFETKMYSSKTQLQEIKNTSIIMQSPIKESGYAADTDEPRGFQSESVVNNQTFNSKRNSGFQSTSIKKAEFLENERRQPHRAHPTQWANQYNQHSRTQVRSPAKFVRGEFRESDYESDYECRIQPIWRPYDSESEEPVYKPVRPGFKTPVKKPEGSRLLQPVQRSAVPPVVAFELKPGSPPEMGFAPSPDVHRSVSFVESERDESVQRTTHFLSSDGRSHGTLERNAEAKRLQRVDEMRKRFEQKSLCPAESSSVQQTVSSQLGQGTNQIDLSQTGIPYFKHDFGYEFGVVYPVNTRNGKTANPTDSVSIPVIHEFSKSVRTQTSEMSNFNTRREHFKTTTDGTVISPVYQKELNAAEHSDPSHSSPFFVTPLKDIAVVSGKTARFECIVQGEPVSEIVWSCNGQVLENSECYQAQYRNGVCRLTIPRTYQFNAGSYSCTVSNYLGSSSTSADLRVSGESRTFIQH</sequence>
<dbReference type="GeneID" id="100169177"/>
<name>A0A8R2B5Z8_ACYPI</name>
<dbReference type="SMART" id="SM00150">
    <property type="entry name" value="SPEC"/>
    <property type="match status" value="4"/>
</dbReference>
<dbReference type="SMART" id="SM00408">
    <property type="entry name" value="IGc2"/>
    <property type="match status" value="9"/>
</dbReference>
<comment type="subcellular location">
    <subcellularLocation>
        <location evidence="1">Cytoplasm</location>
        <location evidence="1">Myofibril</location>
    </subcellularLocation>
</comment>
<dbReference type="FunFam" id="2.60.40.10:FF:000080">
    <property type="entry name" value="Myosin light chain kinase, smooth muscle"/>
    <property type="match status" value="2"/>
</dbReference>
<feature type="compositionally biased region" description="Polar residues" evidence="8">
    <location>
        <begin position="1906"/>
        <end position="1920"/>
    </location>
</feature>
<dbReference type="FunFam" id="2.60.40.10:FF:000032">
    <property type="entry name" value="palladin isoform X1"/>
    <property type="match status" value="1"/>
</dbReference>
<keyword evidence="3" id="KW-0963">Cytoplasm</keyword>
<dbReference type="FunFam" id="2.60.40.10:FF:000107">
    <property type="entry name" value="Myosin, light chain kinase a"/>
    <property type="match status" value="4"/>
</dbReference>
<proteinExistence type="inferred from homology"/>
<feature type="region of interest" description="Disordered" evidence="8">
    <location>
        <begin position="1880"/>
        <end position="1921"/>
    </location>
</feature>
<dbReference type="GO" id="GO:0030016">
    <property type="term" value="C:myofibril"/>
    <property type="evidence" value="ECO:0007669"/>
    <property type="project" value="UniProtKB-SubCell"/>
</dbReference>